<dbReference type="Proteomes" id="UP000324222">
    <property type="component" value="Unassembled WGS sequence"/>
</dbReference>
<protein>
    <submittedName>
        <fullName evidence="2">Uncharacterized protein</fullName>
    </submittedName>
</protein>
<keyword evidence="1" id="KW-1133">Transmembrane helix</keyword>
<comment type="caution">
    <text evidence="2">The sequence shown here is derived from an EMBL/GenBank/DDBJ whole genome shotgun (WGS) entry which is preliminary data.</text>
</comment>
<keyword evidence="1" id="KW-0812">Transmembrane</keyword>
<gene>
    <name evidence="2" type="ORF">E2C01_062057</name>
</gene>
<sequence length="34" mass="4256">MSSSDKVYRKNIFFKKFIFFIFMQLFMGRFACNY</sequence>
<name>A0A5B7H5G9_PORTR</name>
<evidence type="ECO:0000313" key="2">
    <source>
        <dbReference type="EMBL" id="MPC67871.1"/>
    </source>
</evidence>
<accession>A0A5B7H5G9</accession>
<evidence type="ECO:0000256" key="1">
    <source>
        <dbReference type="SAM" id="Phobius"/>
    </source>
</evidence>
<dbReference type="EMBL" id="VSRR010026893">
    <property type="protein sequence ID" value="MPC67871.1"/>
    <property type="molecule type" value="Genomic_DNA"/>
</dbReference>
<keyword evidence="1" id="KW-0472">Membrane</keyword>
<feature type="transmembrane region" description="Helical" evidence="1">
    <location>
        <begin position="12"/>
        <end position="31"/>
    </location>
</feature>
<keyword evidence="3" id="KW-1185">Reference proteome</keyword>
<proteinExistence type="predicted"/>
<dbReference type="AlphaFoldDB" id="A0A5B7H5G9"/>
<organism evidence="2 3">
    <name type="scientific">Portunus trituberculatus</name>
    <name type="common">Swimming crab</name>
    <name type="synonym">Neptunus trituberculatus</name>
    <dbReference type="NCBI Taxonomy" id="210409"/>
    <lineage>
        <taxon>Eukaryota</taxon>
        <taxon>Metazoa</taxon>
        <taxon>Ecdysozoa</taxon>
        <taxon>Arthropoda</taxon>
        <taxon>Crustacea</taxon>
        <taxon>Multicrustacea</taxon>
        <taxon>Malacostraca</taxon>
        <taxon>Eumalacostraca</taxon>
        <taxon>Eucarida</taxon>
        <taxon>Decapoda</taxon>
        <taxon>Pleocyemata</taxon>
        <taxon>Brachyura</taxon>
        <taxon>Eubrachyura</taxon>
        <taxon>Portunoidea</taxon>
        <taxon>Portunidae</taxon>
        <taxon>Portuninae</taxon>
        <taxon>Portunus</taxon>
    </lineage>
</organism>
<evidence type="ECO:0000313" key="3">
    <source>
        <dbReference type="Proteomes" id="UP000324222"/>
    </source>
</evidence>
<reference evidence="2 3" key="1">
    <citation type="submission" date="2019-05" db="EMBL/GenBank/DDBJ databases">
        <title>Another draft genome of Portunus trituberculatus and its Hox gene families provides insights of decapod evolution.</title>
        <authorList>
            <person name="Jeong J.-H."/>
            <person name="Song I."/>
            <person name="Kim S."/>
            <person name="Choi T."/>
            <person name="Kim D."/>
            <person name="Ryu S."/>
            <person name="Kim W."/>
        </authorList>
    </citation>
    <scope>NUCLEOTIDE SEQUENCE [LARGE SCALE GENOMIC DNA]</scope>
    <source>
        <tissue evidence="2">Muscle</tissue>
    </source>
</reference>